<organism evidence="1 2">
    <name type="scientific">Candidatus Thiothrix anitrata</name>
    <dbReference type="NCBI Taxonomy" id="2823902"/>
    <lineage>
        <taxon>Bacteria</taxon>
        <taxon>Pseudomonadati</taxon>
        <taxon>Pseudomonadota</taxon>
        <taxon>Gammaproteobacteria</taxon>
        <taxon>Thiotrichales</taxon>
        <taxon>Thiotrichaceae</taxon>
        <taxon>Thiothrix</taxon>
    </lineage>
</organism>
<evidence type="ECO:0008006" key="3">
    <source>
        <dbReference type="Google" id="ProtNLM"/>
    </source>
</evidence>
<accession>A0ABX7X7A5</accession>
<dbReference type="RefSeq" id="WP_210228526.1">
    <property type="nucleotide sequence ID" value="NZ_CP072800.1"/>
</dbReference>
<keyword evidence="2" id="KW-1185">Reference proteome</keyword>
<evidence type="ECO:0000313" key="2">
    <source>
        <dbReference type="Proteomes" id="UP000672027"/>
    </source>
</evidence>
<name>A0ABX7X7A5_9GAMM</name>
<proteinExistence type="predicted"/>
<reference evidence="1 2" key="1">
    <citation type="submission" date="2021-04" db="EMBL/GenBank/DDBJ databases">
        <title>Genomics, taxonomy and metabolism of representatives of sulfur bacteria of the genus Thiothrix: Thiothrix fructosivorans QT, Thiothrix unzii A1T and three new species, Thiothrix subterranea sp. nov., Thiothrix litoralis sp. nov. and 'Candidatus Thiothrix anitrata' sp. nov.</title>
        <authorList>
            <person name="Ravin N.V."/>
            <person name="Smolyakov D."/>
            <person name="Rudenko T.S."/>
            <person name="Mardanov A.V."/>
            <person name="Beletsky A.V."/>
            <person name="Markov N.D."/>
            <person name="Fomenkov A.I."/>
            <person name="Roberts R.J."/>
            <person name="Karnachuk O.V."/>
            <person name="Novikov A."/>
            <person name="Grabovich M.Y."/>
        </authorList>
    </citation>
    <scope>NUCLEOTIDE SEQUENCE [LARGE SCALE GENOMIC DNA]</scope>
    <source>
        <strain evidence="1 2">A52</strain>
    </source>
</reference>
<evidence type="ECO:0000313" key="1">
    <source>
        <dbReference type="EMBL" id="QTR50733.1"/>
    </source>
</evidence>
<gene>
    <name evidence="1" type="ORF">J8380_03955</name>
</gene>
<sequence length="188" mass="21503">MANFTPDEDYFTLLGMALDQAQRVEFALYGLASHLGHTENAKKDKRFVNLTAKDFLSADPAKRALRKATLGQLCRLFGDDLLLSGEVLDSFVEKRNIIVHEFFREACTPKGCYNINNPKQYLLDFIKNVRFLEKAISGLLSLAIEAAAKKEGRTDELIFTQRDEENRKTYELLVLINKFKNYSEKIDV</sequence>
<dbReference type="EMBL" id="CP072800">
    <property type="protein sequence ID" value="QTR50733.1"/>
    <property type="molecule type" value="Genomic_DNA"/>
</dbReference>
<protein>
    <recommendedName>
        <fullName evidence="3">TIGR02391 family protein</fullName>
    </recommendedName>
</protein>
<dbReference type="Proteomes" id="UP000672027">
    <property type="component" value="Chromosome"/>
</dbReference>